<reference evidence="2" key="1">
    <citation type="journal article" date="2019" name="Int. J. Syst. Evol. Microbiol.">
        <title>The Global Catalogue of Microorganisms (GCM) 10K type strain sequencing project: providing services to taxonomists for standard genome sequencing and annotation.</title>
        <authorList>
            <consortium name="The Broad Institute Genomics Platform"/>
            <consortium name="The Broad Institute Genome Sequencing Center for Infectious Disease"/>
            <person name="Wu L."/>
            <person name="Ma J."/>
        </authorList>
    </citation>
    <scope>NUCLEOTIDE SEQUENCE [LARGE SCALE GENOMIC DNA]</scope>
    <source>
        <strain evidence="2">CGMCC 1.16306</strain>
    </source>
</reference>
<name>A0ABV9GH60_9BACL</name>
<keyword evidence="2" id="KW-1185">Reference proteome</keyword>
<dbReference type="RefSeq" id="WP_376844377.1">
    <property type="nucleotide sequence ID" value="NZ_JBHSFW010000001.1"/>
</dbReference>
<evidence type="ECO:0000313" key="1">
    <source>
        <dbReference type="EMBL" id="MFC4617327.1"/>
    </source>
</evidence>
<proteinExistence type="predicted"/>
<comment type="caution">
    <text evidence="1">The sequence shown here is derived from an EMBL/GenBank/DDBJ whole genome shotgun (WGS) entry which is preliminary data.</text>
</comment>
<organism evidence="1 2">
    <name type="scientific">Camelliibacillus cellulosilyticus</name>
    <dbReference type="NCBI Taxonomy" id="2174486"/>
    <lineage>
        <taxon>Bacteria</taxon>
        <taxon>Bacillati</taxon>
        <taxon>Bacillota</taxon>
        <taxon>Bacilli</taxon>
        <taxon>Bacillales</taxon>
        <taxon>Sporolactobacillaceae</taxon>
        <taxon>Camelliibacillus</taxon>
    </lineage>
</organism>
<evidence type="ECO:0008006" key="3">
    <source>
        <dbReference type="Google" id="ProtNLM"/>
    </source>
</evidence>
<gene>
    <name evidence="1" type="ORF">ACFO4N_01130</name>
</gene>
<evidence type="ECO:0000313" key="2">
    <source>
        <dbReference type="Proteomes" id="UP001596022"/>
    </source>
</evidence>
<dbReference type="Proteomes" id="UP001596022">
    <property type="component" value="Unassembled WGS sequence"/>
</dbReference>
<protein>
    <recommendedName>
        <fullName evidence="3">Flagellar hook-length control protein FliK</fullName>
    </recommendedName>
</protein>
<sequence length="412" mass="47200">MKTPSIGRMEAFQNRDARSFNGQIMKGKVLSFDGKNHAFVELFGRVVRAEIEVPLKAGASYLFEWFKEGEGVRLRMLKEWLPDTSSRLSAIESSIRRLGLPISDKSAQIVELFLKREWPLHAQTVKQAIEWFSEPPSSDEIKSFESLLFKGLPLKTSLFKALTSSSHDKPVDFNLRLAGMLNRMGAASPAIKQLDSLLKTWPTIFQVVERTSGEWLKDILVKMGYFHEANIYTRLENNQPLNVTAFDNLKALLLNVLKSQAPHTEEIRGLLQHITGQQLQAISSDHNIIQFLFSFPIRFGHHFKTIDLSWEGRRGPDGEMEKDFCKVVCRLDLSRWKETVLHILVQKRIVTLTIFNDHPELKRVIDRYRPVLEQRLNDLGYQVATVKQEIGAMETAHAALFRRTTGDMDVKV</sequence>
<dbReference type="EMBL" id="JBHSFW010000001">
    <property type="protein sequence ID" value="MFC4617327.1"/>
    <property type="molecule type" value="Genomic_DNA"/>
</dbReference>
<accession>A0ABV9GH60</accession>